<evidence type="ECO:0000256" key="8">
    <source>
        <dbReference type="RuleBase" id="RU362010"/>
    </source>
</evidence>
<accession>A0A401ILZ4</accession>
<dbReference type="InterPro" id="IPR004488">
    <property type="entry name" value="Mg/Co-transport_prot_CorA"/>
</dbReference>
<sequence length="396" mass="45932">MNIQSSFNKMNPRSRKRQHTDHNDYLNYRHDHPGTMPGTLRIAQDAQTTEINLIDYTIEKAIKSKNLTPQNCASYLHTDSVSWFDIAGLGSEEILQQIAEIFQLDSYLIEDVVNVPQRAKVEEFSEQLLIIAQMAIPKPYGEGFWLEQVSLVLGKTYVISFQEEPLKDCFELVRERILNNKGKIRTLGTDYLTYALWDAIIDGYYPILESFRERIAGLEEEVLFNASLKTLEKIYIAKKELLILHRAIWPQRNALEFLLQENTNFFSKKARTGLKDCYDHSLQIIETLDAGDELLEGLLNLYLSSISNKTNEVMKLLTIVSTIFIPLTFVAGIYGMNFNPEASPFNMPELNWYWGYFICLGVMLGISLTSIFFFWRRGWFKQQLPPKTRFNFPTER</sequence>
<comment type="caution">
    <text evidence="10">The sequence shown here is derived from an EMBL/GenBank/DDBJ whole genome shotgun (WGS) entry which is preliminary data.</text>
</comment>
<gene>
    <name evidence="8" type="primary">corA</name>
    <name evidence="10" type="ORF">AsFPU1_3699</name>
</gene>
<evidence type="ECO:0000256" key="7">
    <source>
        <dbReference type="ARBA" id="ARBA00023136"/>
    </source>
</evidence>
<keyword evidence="11" id="KW-1185">Reference proteome</keyword>
<dbReference type="FunFam" id="1.20.58.340:FF:000012">
    <property type="entry name" value="Magnesium transport protein CorA"/>
    <property type="match status" value="1"/>
</dbReference>
<feature type="transmembrane region" description="Helical" evidence="8">
    <location>
        <begin position="316"/>
        <end position="334"/>
    </location>
</feature>
<keyword evidence="3 8" id="KW-0813">Transport</keyword>
<evidence type="ECO:0000256" key="9">
    <source>
        <dbReference type="SAM" id="MobiDB-lite"/>
    </source>
</evidence>
<organism evidence="10 11">
    <name type="scientific">Aphanothece sacrum FPU1</name>
    <dbReference type="NCBI Taxonomy" id="1920663"/>
    <lineage>
        <taxon>Bacteria</taxon>
        <taxon>Bacillati</taxon>
        <taxon>Cyanobacteriota</taxon>
        <taxon>Cyanophyceae</taxon>
        <taxon>Oscillatoriophycideae</taxon>
        <taxon>Chroococcales</taxon>
        <taxon>Aphanothecaceae</taxon>
        <taxon>Aphanothece</taxon>
    </lineage>
</organism>
<evidence type="ECO:0000256" key="4">
    <source>
        <dbReference type="ARBA" id="ARBA00022475"/>
    </source>
</evidence>
<evidence type="ECO:0000256" key="6">
    <source>
        <dbReference type="ARBA" id="ARBA00022989"/>
    </source>
</evidence>
<keyword evidence="6 8" id="KW-1133">Transmembrane helix</keyword>
<dbReference type="CDD" id="cd12828">
    <property type="entry name" value="TmCorA-like_1"/>
    <property type="match status" value="1"/>
</dbReference>
<comment type="function">
    <text evidence="8">Mediates influx of magnesium ions.</text>
</comment>
<dbReference type="GO" id="GO:0015095">
    <property type="term" value="F:magnesium ion transmembrane transporter activity"/>
    <property type="evidence" value="ECO:0007669"/>
    <property type="project" value="UniProtKB-UniRule"/>
</dbReference>
<dbReference type="AlphaFoldDB" id="A0A401ILZ4"/>
<dbReference type="Pfam" id="PF01544">
    <property type="entry name" value="CorA"/>
    <property type="match status" value="1"/>
</dbReference>
<dbReference type="InterPro" id="IPR045863">
    <property type="entry name" value="CorA_TM1_TM2"/>
</dbReference>
<evidence type="ECO:0000313" key="11">
    <source>
        <dbReference type="Proteomes" id="UP000287247"/>
    </source>
</evidence>
<dbReference type="SUPFAM" id="SSF144083">
    <property type="entry name" value="Magnesium transport protein CorA, transmembrane region"/>
    <property type="match status" value="1"/>
</dbReference>
<keyword evidence="8" id="KW-0406">Ion transport</keyword>
<feature type="region of interest" description="Disordered" evidence="9">
    <location>
        <begin position="1"/>
        <end position="25"/>
    </location>
</feature>
<feature type="transmembrane region" description="Helical" evidence="8">
    <location>
        <begin position="354"/>
        <end position="375"/>
    </location>
</feature>
<dbReference type="Gene3D" id="1.20.58.340">
    <property type="entry name" value="Magnesium transport protein CorA, transmembrane region"/>
    <property type="match status" value="2"/>
</dbReference>
<evidence type="ECO:0000256" key="3">
    <source>
        <dbReference type="ARBA" id="ARBA00022448"/>
    </source>
</evidence>
<evidence type="ECO:0000256" key="1">
    <source>
        <dbReference type="ARBA" id="ARBA00004651"/>
    </source>
</evidence>
<comment type="similarity">
    <text evidence="2 8">Belongs to the CorA metal ion transporter (MIT) (TC 1.A.35) family.</text>
</comment>
<keyword evidence="4 8" id="KW-1003">Cell membrane</keyword>
<feature type="compositionally biased region" description="Polar residues" evidence="9">
    <location>
        <begin position="1"/>
        <end position="11"/>
    </location>
</feature>
<keyword evidence="7 8" id="KW-0472">Membrane</keyword>
<dbReference type="GO" id="GO:0005886">
    <property type="term" value="C:plasma membrane"/>
    <property type="evidence" value="ECO:0007669"/>
    <property type="project" value="UniProtKB-SubCell"/>
</dbReference>
<dbReference type="GO" id="GO:0015087">
    <property type="term" value="F:cobalt ion transmembrane transporter activity"/>
    <property type="evidence" value="ECO:0007669"/>
    <property type="project" value="UniProtKB-UniRule"/>
</dbReference>
<evidence type="ECO:0000313" key="10">
    <source>
        <dbReference type="EMBL" id="GBF82271.1"/>
    </source>
</evidence>
<keyword evidence="8" id="KW-0460">Magnesium</keyword>
<dbReference type="SUPFAM" id="SSF143865">
    <property type="entry name" value="CorA soluble domain-like"/>
    <property type="match status" value="1"/>
</dbReference>
<reference evidence="11" key="1">
    <citation type="submission" date="2017-05" db="EMBL/GenBank/DDBJ databases">
        <title>Physiological properties and genetic analysis related to exopolysaccharide production of fresh-water unicellular cyanobacterium Aphanothece sacrum, Suizenji Nori, that has been cultured as a food source in Japan.</title>
        <authorList>
            <person name="Kanesaki Y."/>
            <person name="Yoshikawa S."/>
            <person name="Ohki K."/>
        </authorList>
    </citation>
    <scope>NUCLEOTIDE SEQUENCE [LARGE SCALE GENOMIC DNA]</scope>
    <source>
        <strain evidence="11">FPU1</strain>
    </source>
</reference>
<name>A0A401ILZ4_APHSA</name>
<dbReference type="Gene3D" id="3.30.460.20">
    <property type="entry name" value="CorA soluble domain-like"/>
    <property type="match status" value="1"/>
</dbReference>
<dbReference type="PANTHER" id="PTHR46494:SF1">
    <property type="entry name" value="CORA FAMILY METAL ION TRANSPORTER (EUROFUNG)"/>
    <property type="match status" value="1"/>
</dbReference>
<dbReference type="Proteomes" id="UP000287247">
    <property type="component" value="Unassembled WGS sequence"/>
</dbReference>
<proteinExistence type="inferred from homology"/>
<dbReference type="OrthoDB" id="9803416at2"/>
<protein>
    <recommendedName>
        <fullName evidence="8">Magnesium transport protein CorA</fullName>
    </recommendedName>
</protein>
<dbReference type="GO" id="GO:0000287">
    <property type="term" value="F:magnesium ion binding"/>
    <property type="evidence" value="ECO:0007669"/>
    <property type="project" value="TreeGrafter"/>
</dbReference>
<evidence type="ECO:0000256" key="5">
    <source>
        <dbReference type="ARBA" id="ARBA00022692"/>
    </source>
</evidence>
<dbReference type="InterPro" id="IPR002523">
    <property type="entry name" value="MgTranspt_CorA/ZnTranspt_ZntB"/>
</dbReference>
<keyword evidence="5 8" id="KW-0812">Transmembrane</keyword>
<dbReference type="PANTHER" id="PTHR46494">
    <property type="entry name" value="CORA FAMILY METAL ION TRANSPORTER (EUROFUNG)"/>
    <property type="match status" value="1"/>
</dbReference>
<dbReference type="EMBL" id="BDQK01000016">
    <property type="protein sequence ID" value="GBF82271.1"/>
    <property type="molecule type" value="Genomic_DNA"/>
</dbReference>
<comment type="subcellular location">
    <subcellularLocation>
        <location evidence="1">Cell membrane</location>
        <topology evidence="1">Multi-pass membrane protein</topology>
    </subcellularLocation>
    <subcellularLocation>
        <location evidence="8">Membrane</location>
        <topology evidence="8">Multi-pass membrane protein</topology>
    </subcellularLocation>
</comment>
<evidence type="ECO:0000256" key="2">
    <source>
        <dbReference type="ARBA" id="ARBA00009765"/>
    </source>
</evidence>
<dbReference type="GO" id="GO:0050897">
    <property type="term" value="F:cobalt ion binding"/>
    <property type="evidence" value="ECO:0007669"/>
    <property type="project" value="TreeGrafter"/>
</dbReference>
<dbReference type="InterPro" id="IPR045861">
    <property type="entry name" value="CorA_cytoplasmic_dom"/>
</dbReference>
<dbReference type="NCBIfam" id="TIGR00383">
    <property type="entry name" value="corA"/>
    <property type="match status" value="1"/>
</dbReference>